<accession>A0A3B0CND4</accession>
<organism evidence="3 4">
    <name type="scientific">Paenibacillus ginsengarvi</name>
    <dbReference type="NCBI Taxonomy" id="400777"/>
    <lineage>
        <taxon>Bacteria</taxon>
        <taxon>Bacillati</taxon>
        <taxon>Bacillota</taxon>
        <taxon>Bacilli</taxon>
        <taxon>Bacillales</taxon>
        <taxon>Paenibacillaceae</taxon>
        <taxon>Paenibacillus</taxon>
    </lineage>
</organism>
<dbReference type="RefSeq" id="WP_120746352.1">
    <property type="nucleotide sequence ID" value="NZ_RBAH01000003.1"/>
</dbReference>
<name>A0A3B0CND4_9BACL</name>
<dbReference type="Proteomes" id="UP000282311">
    <property type="component" value="Unassembled WGS sequence"/>
</dbReference>
<keyword evidence="4" id="KW-1185">Reference proteome</keyword>
<reference evidence="3 4" key="1">
    <citation type="journal article" date="2007" name="Int. J. Syst. Evol. Microbiol.">
        <title>Paenibacillus ginsengarvi sp. nov., isolated from soil from ginseng cultivation.</title>
        <authorList>
            <person name="Yoon M.H."/>
            <person name="Ten L.N."/>
            <person name="Im W.T."/>
        </authorList>
    </citation>
    <scope>NUCLEOTIDE SEQUENCE [LARGE SCALE GENOMIC DNA]</scope>
    <source>
        <strain evidence="3 4">KCTC 13059</strain>
    </source>
</reference>
<gene>
    <name evidence="3" type="ORF">D7M11_06580</name>
</gene>
<dbReference type="EMBL" id="RBAH01000003">
    <property type="protein sequence ID" value="RKN85984.1"/>
    <property type="molecule type" value="Genomic_DNA"/>
</dbReference>
<feature type="region of interest" description="Disordered" evidence="1">
    <location>
        <begin position="65"/>
        <end position="95"/>
    </location>
</feature>
<protein>
    <submittedName>
        <fullName evidence="3">Uncharacterized protein</fullName>
    </submittedName>
</protein>
<evidence type="ECO:0000313" key="4">
    <source>
        <dbReference type="Proteomes" id="UP000282311"/>
    </source>
</evidence>
<dbReference type="AlphaFoldDB" id="A0A3B0CND4"/>
<dbReference type="OrthoDB" id="2662662at2"/>
<evidence type="ECO:0000256" key="2">
    <source>
        <dbReference type="SAM" id="Phobius"/>
    </source>
</evidence>
<evidence type="ECO:0000313" key="3">
    <source>
        <dbReference type="EMBL" id="RKN85984.1"/>
    </source>
</evidence>
<keyword evidence="2" id="KW-1133">Transmembrane helix</keyword>
<keyword evidence="2" id="KW-0472">Membrane</keyword>
<feature type="compositionally biased region" description="Polar residues" evidence="1">
    <location>
        <begin position="80"/>
        <end position="92"/>
    </location>
</feature>
<feature type="transmembrane region" description="Helical" evidence="2">
    <location>
        <begin position="6"/>
        <end position="29"/>
    </location>
</feature>
<evidence type="ECO:0000256" key="1">
    <source>
        <dbReference type="SAM" id="MobiDB-lite"/>
    </source>
</evidence>
<comment type="caution">
    <text evidence="3">The sequence shown here is derived from an EMBL/GenBank/DDBJ whole genome shotgun (WGS) entry which is preliminary data.</text>
</comment>
<proteinExistence type="predicted"/>
<keyword evidence="2" id="KW-0812">Transmembrane</keyword>
<sequence>MKWIGWLLKTIVTGIIVAGLTAAATLYVLNAYVQEMLKPYEAILPTKPIAFSEFVAKLWSGSNKVSGGGNPQAGKERTPQPDTNKPVTQPQQDDAVAVWSQTGNSDAREKEKVVMSAEQFQAKREKLSEQDKTSVFTLLISKLPEEELQLISTKLEDGLTASELKEIEKIVEQYLQPQELAKLMEIVNKY</sequence>